<evidence type="ECO:0008006" key="5">
    <source>
        <dbReference type="Google" id="ProtNLM"/>
    </source>
</evidence>
<dbReference type="Proteomes" id="UP000472839">
    <property type="component" value="Unassembled WGS sequence"/>
</dbReference>
<protein>
    <recommendedName>
        <fullName evidence="5">Transglutaminase-like domain-containing protein</fullName>
    </recommendedName>
</protein>
<dbReference type="EMBL" id="WFKJ01000063">
    <property type="protein sequence ID" value="KAB7887399.1"/>
    <property type="molecule type" value="Genomic_DNA"/>
</dbReference>
<evidence type="ECO:0000313" key="2">
    <source>
        <dbReference type="EMBL" id="KAB7887399.1"/>
    </source>
</evidence>
<reference evidence="3 4" key="1">
    <citation type="submission" date="2019-10" db="EMBL/GenBank/DDBJ databases">
        <title>Poseidonibacter ostreae sp. nov., isolated from the gut of the Ostrea denselamellosa.</title>
        <authorList>
            <person name="Choi A."/>
        </authorList>
    </citation>
    <scope>NUCLEOTIDE SEQUENCE [LARGE SCALE GENOMIC DNA]</scope>
    <source>
        <strain evidence="1 4">SJOD-M-33</strain>
        <strain evidence="2 3">SJOD-M-5</strain>
    </source>
</reference>
<accession>A0A6L4WQ67</accession>
<dbReference type="Pfam" id="PF06035">
    <property type="entry name" value="Peptidase_C93"/>
    <property type="match status" value="1"/>
</dbReference>
<keyword evidence="3" id="KW-1185">Reference proteome</keyword>
<name>A0A6L4WQ67_9BACT</name>
<comment type="caution">
    <text evidence="1">The sequence shown here is derived from an EMBL/GenBank/DDBJ whole genome shotgun (WGS) entry which is preliminary data.</text>
</comment>
<dbReference type="Gene3D" id="3.10.620.30">
    <property type="match status" value="1"/>
</dbReference>
<organism evidence="1 4">
    <name type="scientific">Poseidonibacter ostreae</name>
    <dbReference type="NCBI Taxonomy" id="2654171"/>
    <lineage>
        <taxon>Bacteria</taxon>
        <taxon>Pseudomonadati</taxon>
        <taxon>Campylobacterota</taxon>
        <taxon>Epsilonproteobacteria</taxon>
        <taxon>Campylobacterales</taxon>
        <taxon>Arcobacteraceae</taxon>
        <taxon>Poseidonibacter</taxon>
    </lineage>
</organism>
<gene>
    <name evidence="2" type="ORF">GBG18_14020</name>
    <name evidence="1" type="ORF">GBG19_15125</name>
</gene>
<dbReference type="Proteomes" id="UP000461010">
    <property type="component" value="Unassembled WGS sequence"/>
</dbReference>
<dbReference type="AlphaFoldDB" id="A0A6L4WQ67"/>
<dbReference type="EMBL" id="WFKK01000070">
    <property type="protein sequence ID" value="KAB7884917.1"/>
    <property type="molecule type" value="Genomic_DNA"/>
</dbReference>
<evidence type="ECO:0000313" key="3">
    <source>
        <dbReference type="Proteomes" id="UP000461010"/>
    </source>
</evidence>
<evidence type="ECO:0000313" key="1">
    <source>
        <dbReference type="EMBL" id="KAB7884917.1"/>
    </source>
</evidence>
<dbReference type="PANTHER" id="PTHR39327">
    <property type="match status" value="1"/>
</dbReference>
<proteinExistence type="predicted"/>
<dbReference type="PANTHER" id="PTHR39327:SF1">
    <property type="entry name" value="BLR5470 PROTEIN"/>
    <property type="match status" value="1"/>
</dbReference>
<evidence type="ECO:0000313" key="4">
    <source>
        <dbReference type="Proteomes" id="UP000472839"/>
    </source>
</evidence>
<dbReference type="RefSeq" id="WP_152192070.1">
    <property type="nucleotide sequence ID" value="NZ_WFKI01000064.1"/>
</dbReference>
<dbReference type="InterPro" id="IPR010319">
    <property type="entry name" value="Transglutaminase-like_Cys_pept"/>
</dbReference>
<sequence>MKCDLIKKISYFNILEFASGSEIKKLNRVNSYFNKFKYKTDIENYAKNDYWATRKEFIFKGAGDCEDYAIAIYTTLLELGIDKKNISLYFSRYKKKFHLVILYKKNNVSYALDNTNYRILPISKRPNLKILYEVSQS</sequence>